<dbReference type="PANTHER" id="PTHR11927">
    <property type="entry name" value="GALACTOSIDE 2-L-FUCOSYLTRANSFERASE"/>
    <property type="match status" value="1"/>
</dbReference>
<proteinExistence type="predicted"/>
<dbReference type="Pfam" id="PF01531">
    <property type="entry name" value="Glyco_transf_11"/>
    <property type="match status" value="1"/>
</dbReference>
<evidence type="ECO:0000256" key="1">
    <source>
        <dbReference type="ARBA" id="ARBA00022676"/>
    </source>
</evidence>
<gene>
    <name evidence="3" type="ORF">ESB13_18645</name>
</gene>
<dbReference type="InterPro" id="IPR002516">
    <property type="entry name" value="Glyco_trans_11"/>
</dbReference>
<evidence type="ECO:0000313" key="3">
    <source>
        <dbReference type="EMBL" id="RXK81811.1"/>
    </source>
</evidence>
<dbReference type="AlphaFoldDB" id="A0A4Q1D1V8"/>
<name>A0A4Q1D1V8_9BACT</name>
<evidence type="ECO:0000313" key="4">
    <source>
        <dbReference type="Proteomes" id="UP000290545"/>
    </source>
</evidence>
<dbReference type="GO" id="GO:0008107">
    <property type="term" value="F:galactoside 2-alpha-L-fucosyltransferase activity"/>
    <property type="evidence" value="ECO:0007669"/>
    <property type="project" value="InterPro"/>
</dbReference>
<dbReference type="CDD" id="cd11301">
    <property type="entry name" value="Fut1_Fut2_like"/>
    <property type="match status" value="1"/>
</dbReference>
<evidence type="ECO:0000256" key="2">
    <source>
        <dbReference type="ARBA" id="ARBA00022679"/>
    </source>
</evidence>
<dbReference type="OrthoDB" id="9794601at2"/>
<organism evidence="3 4">
    <name type="scientific">Filimonas effusa</name>
    <dbReference type="NCBI Taxonomy" id="2508721"/>
    <lineage>
        <taxon>Bacteria</taxon>
        <taxon>Pseudomonadati</taxon>
        <taxon>Bacteroidota</taxon>
        <taxon>Chitinophagia</taxon>
        <taxon>Chitinophagales</taxon>
        <taxon>Chitinophagaceae</taxon>
        <taxon>Filimonas</taxon>
    </lineage>
</organism>
<protein>
    <submittedName>
        <fullName evidence="3">Alpha-1,2-fucosyltransferase</fullName>
    </submittedName>
</protein>
<comment type="caution">
    <text evidence="3">The sequence shown here is derived from an EMBL/GenBank/DDBJ whole genome shotgun (WGS) entry which is preliminary data.</text>
</comment>
<sequence length="270" mass="32204">MTGVSFKGRLGNQLFQFYFLRYLKDNNRKGFYFFPNPHHAKHLPRYFNLGWYYNLTLGSRLYSVAMRVLPKLITFKDLWFYNFSGPRPVKAENRTIINGYFQSDWYIKHLAKPFPISIKKKYVREFNQQFGSIFQQEKTIAVHIRLTDYKNFYSRDLSLPIEYFQRQLGSIPELDTYKVFFVSDDIEYVKSIFHTRPNYIFSSNNEITDFQIIHNADIAIISNSSFAWWAAYLSPKKQQVIAPKYWLGFHSKVEFPKGIMTSKFTWANVL</sequence>
<accession>A0A4Q1D1V8</accession>
<keyword evidence="4" id="KW-1185">Reference proteome</keyword>
<dbReference type="GO" id="GO:0005975">
    <property type="term" value="P:carbohydrate metabolic process"/>
    <property type="evidence" value="ECO:0007669"/>
    <property type="project" value="InterPro"/>
</dbReference>
<keyword evidence="2 3" id="KW-0808">Transferase</keyword>
<dbReference type="Proteomes" id="UP000290545">
    <property type="component" value="Unassembled WGS sequence"/>
</dbReference>
<keyword evidence="1 3" id="KW-0328">Glycosyltransferase</keyword>
<dbReference type="Gene3D" id="3.40.50.11350">
    <property type="match status" value="1"/>
</dbReference>
<dbReference type="GO" id="GO:0016020">
    <property type="term" value="C:membrane"/>
    <property type="evidence" value="ECO:0007669"/>
    <property type="project" value="InterPro"/>
</dbReference>
<reference evidence="3 4" key="1">
    <citation type="submission" date="2019-01" db="EMBL/GenBank/DDBJ databases">
        <title>Filimonas sp. strain TTM-71.</title>
        <authorList>
            <person name="Chen W.-M."/>
        </authorList>
    </citation>
    <scope>NUCLEOTIDE SEQUENCE [LARGE SCALE GENOMIC DNA]</scope>
    <source>
        <strain evidence="3 4">TTM-71</strain>
    </source>
</reference>
<dbReference type="EMBL" id="SDHZ01000003">
    <property type="protein sequence ID" value="RXK81811.1"/>
    <property type="molecule type" value="Genomic_DNA"/>
</dbReference>
<dbReference type="RefSeq" id="WP_129005208.1">
    <property type="nucleotide sequence ID" value="NZ_SDHZ01000003.1"/>
</dbReference>
<dbReference type="PANTHER" id="PTHR11927:SF9">
    <property type="entry name" value="L-FUCOSYLTRANSFERASE"/>
    <property type="match status" value="1"/>
</dbReference>